<gene>
    <name evidence="7" type="ORF">GGR25_004043</name>
</gene>
<comment type="similarity">
    <text evidence="2">Belongs to the bacterial solute-binding protein 1 family.</text>
</comment>
<keyword evidence="7" id="KW-0762">Sugar transport</keyword>
<keyword evidence="4 6" id="KW-0732">Signal</keyword>
<feature type="chain" id="PRO_5032503051" evidence="6">
    <location>
        <begin position="28"/>
        <end position="428"/>
    </location>
</feature>
<dbReference type="InterPro" id="IPR050490">
    <property type="entry name" value="Bact_solute-bd_prot1"/>
</dbReference>
<accession>A0A840ARU8</accession>
<sequence length="428" mass="46255">MTKLNSTARRLGAALLLSTGLAGAAFAADKPLDGVTLTIASQNDQFAAVIAKLAPQFEEKTGATVKVDILDYGSLLTKTQADFVGHTKSYDMVTMDIVWAGQYADNGYSVDLTDWIKRDAAELQIDDIYPAALKYIGQYDGKQVAFPFAGYAAVMAYRKDLLDAAGIKVPETAEDFVEAAIKLTDPSKKIYGFVANGQKGAAVAQDWLQYNAQLGGSVLNAEGKPVLNSDANIASLKVYKELFDKAAPPGAVDYDWGGREESFRQGLVAMMETWSVGAPGYYDPSMSNIVDSVAITYTPVGKGLPPKFGFGGWGLAINNDIDEKKKEASWEFIKWLVSPPVHKEMNMLGAGSYIRKSTLADPELNAKYPFLPIIAKSFENADGDYRPRIPQYPEIQDLLGTAVNAVLVGGADPKAALDEAQKQAEKLF</sequence>
<dbReference type="PANTHER" id="PTHR43649">
    <property type="entry name" value="ARABINOSE-BINDING PROTEIN-RELATED"/>
    <property type="match status" value="1"/>
</dbReference>
<dbReference type="PANTHER" id="PTHR43649:SF34">
    <property type="entry name" value="ABC TRANSPORTER PERIPLASMIC-BINDING PROTEIN YCJN-RELATED"/>
    <property type="match status" value="1"/>
</dbReference>
<keyword evidence="3" id="KW-0813">Transport</keyword>
<protein>
    <submittedName>
        <fullName evidence="7">Multiple sugar transport system substrate-binding protein</fullName>
    </submittedName>
</protein>
<evidence type="ECO:0000313" key="7">
    <source>
        <dbReference type="EMBL" id="MBB3932979.1"/>
    </source>
</evidence>
<comment type="subcellular location">
    <subcellularLocation>
        <location evidence="1">Periplasm</location>
    </subcellularLocation>
</comment>
<keyword evidence="5" id="KW-0574">Periplasm</keyword>
<dbReference type="Pfam" id="PF01547">
    <property type="entry name" value="SBP_bac_1"/>
    <property type="match status" value="1"/>
</dbReference>
<dbReference type="Gene3D" id="3.40.190.10">
    <property type="entry name" value="Periplasmic binding protein-like II"/>
    <property type="match status" value="2"/>
</dbReference>
<dbReference type="RefSeq" id="WP_183400634.1">
    <property type="nucleotide sequence ID" value="NZ_JACIDS010000005.1"/>
</dbReference>
<proteinExistence type="inferred from homology"/>
<feature type="signal peptide" evidence="6">
    <location>
        <begin position="1"/>
        <end position="27"/>
    </location>
</feature>
<dbReference type="AlphaFoldDB" id="A0A840ARU8"/>
<evidence type="ECO:0000256" key="2">
    <source>
        <dbReference type="ARBA" id="ARBA00008520"/>
    </source>
</evidence>
<dbReference type="SUPFAM" id="SSF53850">
    <property type="entry name" value="Periplasmic binding protein-like II"/>
    <property type="match status" value="1"/>
</dbReference>
<dbReference type="Proteomes" id="UP000553963">
    <property type="component" value="Unassembled WGS sequence"/>
</dbReference>
<dbReference type="GO" id="GO:0042597">
    <property type="term" value="C:periplasmic space"/>
    <property type="evidence" value="ECO:0007669"/>
    <property type="project" value="UniProtKB-SubCell"/>
</dbReference>
<evidence type="ECO:0000256" key="1">
    <source>
        <dbReference type="ARBA" id="ARBA00004418"/>
    </source>
</evidence>
<evidence type="ECO:0000256" key="5">
    <source>
        <dbReference type="ARBA" id="ARBA00022764"/>
    </source>
</evidence>
<evidence type="ECO:0000256" key="3">
    <source>
        <dbReference type="ARBA" id="ARBA00022448"/>
    </source>
</evidence>
<dbReference type="CDD" id="cd13585">
    <property type="entry name" value="PBP2_TMBP_like"/>
    <property type="match status" value="1"/>
</dbReference>
<name>A0A840ARU8_9HYPH</name>
<evidence type="ECO:0000313" key="8">
    <source>
        <dbReference type="Proteomes" id="UP000553963"/>
    </source>
</evidence>
<organism evidence="7 8">
    <name type="scientific">Kaistia hirudinis</name>
    <dbReference type="NCBI Taxonomy" id="1293440"/>
    <lineage>
        <taxon>Bacteria</taxon>
        <taxon>Pseudomonadati</taxon>
        <taxon>Pseudomonadota</taxon>
        <taxon>Alphaproteobacteria</taxon>
        <taxon>Hyphomicrobiales</taxon>
        <taxon>Kaistiaceae</taxon>
        <taxon>Kaistia</taxon>
    </lineage>
</organism>
<reference evidence="7 8" key="1">
    <citation type="submission" date="2020-08" db="EMBL/GenBank/DDBJ databases">
        <title>Genomic Encyclopedia of Type Strains, Phase IV (KMG-IV): sequencing the most valuable type-strain genomes for metagenomic binning, comparative biology and taxonomic classification.</title>
        <authorList>
            <person name="Goeker M."/>
        </authorList>
    </citation>
    <scope>NUCLEOTIDE SEQUENCE [LARGE SCALE GENOMIC DNA]</scope>
    <source>
        <strain evidence="7 8">DSM 25966</strain>
    </source>
</reference>
<comment type="caution">
    <text evidence="7">The sequence shown here is derived from an EMBL/GenBank/DDBJ whole genome shotgun (WGS) entry which is preliminary data.</text>
</comment>
<evidence type="ECO:0000256" key="6">
    <source>
        <dbReference type="SAM" id="SignalP"/>
    </source>
</evidence>
<dbReference type="InterPro" id="IPR006059">
    <property type="entry name" value="SBP"/>
</dbReference>
<dbReference type="EMBL" id="JACIDS010000005">
    <property type="protein sequence ID" value="MBB3932979.1"/>
    <property type="molecule type" value="Genomic_DNA"/>
</dbReference>
<keyword evidence="8" id="KW-1185">Reference proteome</keyword>
<evidence type="ECO:0000256" key="4">
    <source>
        <dbReference type="ARBA" id="ARBA00022729"/>
    </source>
</evidence>